<evidence type="ECO:0000313" key="2">
    <source>
        <dbReference type="EMBL" id="ETO02405.1"/>
    </source>
</evidence>
<proteinExistence type="predicted"/>
<feature type="transmembrane region" description="Helical" evidence="1">
    <location>
        <begin position="181"/>
        <end position="202"/>
    </location>
</feature>
<reference evidence="2 3" key="1">
    <citation type="journal article" date="2013" name="Curr. Biol.">
        <title>The Genome of the Foraminiferan Reticulomyxa filosa.</title>
        <authorList>
            <person name="Glockner G."/>
            <person name="Hulsmann N."/>
            <person name="Schleicher M."/>
            <person name="Noegel A.A."/>
            <person name="Eichinger L."/>
            <person name="Gallinger C."/>
            <person name="Pawlowski J."/>
            <person name="Sierra R."/>
            <person name="Euteneuer U."/>
            <person name="Pillet L."/>
            <person name="Moustafa A."/>
            <person name="Platzer M."/>
            <person name="Groth M."/>
            <person name="Szafranski K."/>
            <person name="Schliwa M."/>
        </authorList>
    </citation>
    <scope>NUCLEOTIDE SEQUENCE [LARGE SCALE GENOMIC DNA]</scope>
</reference>
<sequence>MYWQHSILILSTVVSFLIVGIIVSQYSQWKGNEIEKYFQKPINKMTPNMSIITRCCRCWNYSVSDDVKVDWTYCESFNSNNTFWTRFFKFFFFKKKNKKNTIHNVWILLLGYNISILGINNNYWDNIRKTCSFPLWIFNILISFQCCYALFRSLEYKETNIDNDFICYVDVVWKYTAVETLLTVVWVCLFAYFTFPFVMLPFQLAFRQKMCYQKFTICLYKWILRTVPIVAVSALVILIYAMGLREKSTTPGELFTVVLVYILCFINWFSILCCPFFYDRLCLFYKRKVSSKNTEEKRPLRGDVELNVSIR</sequence>
<evidence type="ECO:0000313" key="3">
    <source>
        <dbReference type="Proteomes" id="UP000023152"/>
    </source>
</evidence>
<keyword evidence="1" id="KW-0812">Transmembrane</keyword>
<dbReference type="Proteomes" id="UP000023152">
    <property type="component" value="Unassembled WGS sequence"/>
</dbReference>
<gene>
    <name evidence="2" type="ORF">RFI_35030</name>
</gene>
<feature type="transmembrane region" description="Helical" evidence="1">
    <location>
        <begin position="131"/>
        <end position="151"/>
    </location>
</feature>
<dbReference type="EMBL" id="ASPP01035871">
    <property type="protein sequence ID" value="ETO02405.1"/>
    <property type="molecule type" value="Genomic_DNA"/>
</dbReference>
<keyword evidence="1" id="KW-0472">Membrane</keyword>
<feature type="transmembrane region" description="Helical" evidence="1">
    <location>
        <begin position="7"/>
        <end position="27"/>
    </location>
</feature>
<dbReference type="AlphaFoldDB" id="X6LNX6"/>
<name>X6LNX6_RETFI</name>
<accession>X6LNX6</accession>
<organism evidence="2 3">
    <name type="scientific">Reticulomyxa filosa</name>
    <dbReference type="NCBI Taxonomy" id="46433"/>
    <lineage>
        <taxon>Eukaryota</taxon>
        <taxon>Sar</taxon>
        <taxon>Rhizaria</taxon>
        <taxon>Retaria</taxon>
        <taxon>Foraminifera</taxon>
        <taxon>Monothalamids</taxon>
        <taxon>Reticulomyxidae</taxon>
        <taxon>Reticulomyxa</taxon>
    </lineage>
</organism>
<keyword evidence="1" id="KW-1133">Transmembrane helix</keyword>
<feature type="transmembrane region" description="Helical" evidence="1">
    <location>
        <begin position="101"/>
        <end position="119"/>
    </location>
</feature>
<protein>
    <submittedName>
        <fullName evidence="2">Uncharacterized protein</fullName>
    </submittedName>
</protein>
<feature type="transmembrane region" description="Helical" evidence="1">
    <location>
        <begin position="254"/>
        <end position="278"/>
    </location>
</feature>
<keyword evidence="3" id="KW-1185">Reference proteome</keyword>
<evidence type="ECO:0000256" key="1">
    <source>
        <dbReference type="SAM" id="Phobius"/>
    </source>
</evidence>
<feature type="transmembrane region" description="Helical" evidence="1">
    <location>
        <begin position="222"/>
        <end position="242"/>
    </location>
</feature>
<comment type="caution">
    <text evidence="2">The sequence shown here is derived from an EMBL/GenBank/DDBJ whole genome shotgun (WGS) entry which is preliminary data.</text>
</comment>